<accession>A0ACC2JKG5</accession>
<dbReference type="Proteomes" id="UP001153332">
    <property type="component" value="Unassembled WGS sequence"/>
</dbReference>
<gene>
    <name evidence="1" type="ORF">O1611_g5699</name>
</gene>
<evidence type="ECO:0000313" key="2">
    <source>
        <dbReference type="Proteomes" id="UP001153332"/>
    </source>
</evidence>
<organism evidence="1 2">
    <name type="scientific">Lasiodiplodia mahajangana</name>
    <dbReference type="NCBI Taxonomy" id="1108764"/>
    <lineage>
        <taxon>Eukaryota</taxon>
        <taxon>Fungi</taxon>
        <taxon>Dikarya</taxon>
        <taxon>Ascomycota</taxon>
        <taxon>Pezizomycotina</taxon>
        <taxon>Dothideomycetes</taxon>
        <taxon>Dothideomycetes incertae sedis</taxon>
        <taxon>Botryosphaeriales</taxon>
        <taxon>Botryosphaeriaceae</taxon>
        <taxon>Lasiodiplodia</taxon>
    </lineage>
</organism>
<proteinExistence type="predicted"/>
<dbReference type="EMBL" id="JAPUUL010001244">
    <property type="protein sequence ID" value="KAJ8127935.1"/>
    <property type="molecule type" value="Genomic_DNA"/>
</dbReference>
<comment type="caution">
    <text evidence="1">The sequence shown here is derived from an EMBL/GenBank/DDBJ whole genome shotgun (WGS) entry which is preliminary data.</text>
</comment>
<sequence length="585" mass="65552">MEPHQAPTFPKRATWTSDMSYHSLYEEDDVKKTFINSEIVEDLEGSLEKPKVALTKRFSWLHPIVHLFPVAVTLSILQLSFRGVYWADDGRFDKRWQDFLQFPAKLHEILIVTSLSAMVLHTKRLLLIPHTSIFRRMLVGSNGIPLGLMVGAFQIGSAEYLVSKSYIKPFRHSLKHKHYKTFLVALALGSAIVYSFLVGPASAGALIPGLGWWHIHKPFNDSLPLTNYIGRNSSELYPMALTRSNIPRACLWYWYDQGCPAEGFGILNTWAWTRVKERYRYNVTEDQHYNPVMPSSFSGQAQREIVTGLVNAHNSTTAAAMSGTLHSSVLALTDAFWHYINSNIVGKINKTKRPMFTVSPETPVSIPLVQSQCMCYDYYQAMRNHDPYITFETSAMVDLSNFSKSASNPYSSTSWVVPNDSWDFRRSPDIIDVTWLDASKIKGTKGEPLHASLAAVVSVPITHGDTPTVQDSLTCPCMIDARWASTGVSFDTADDVVKTDLTDWLDAVNVTGHINKLSKWKITRPISLSRDWAVALQALNNSEPGAVFYPLGFVETLLQQFVHGCGGLDLTVHVPVYGFHDSVVA</sequence>
<name>A0ACC2JKG5_9PEZI</name>
<keyword evidence="2" id="KW-1185">Reference proteome</keyword>
<reference evidence="1" key="1">
    <citation type="submission" date="2022-12" db="EMBL/GenBank/DDBJ databases">
        <title>Genome Sequence of Lasiodiplodia mahajangana.</title>
        <authorList>
            <person name="Buettner E."/>
        </authorList>
    </citation>
    <scope>NUCLEOTIDE SEQUENCE</scope>
    <source>
        <strain evidence="1">VT137</strain>
    </source>
</reference>
<protein>
    <submittedName>
        <fullName evidence="1">Uncharacterized protein</fullName>
    </submittedName>
</protein>
<evidence type="ECO:0000313" key="1">
    <source>
        <dbReference type="EMBL" id="KAJ8127935.1"/>
    </source>
</evidence>